<proteinExistence type="predicted"/>
<reference evidence="1 2" key="1">
    <citation type="submission" date="2018-04" db="EMBL/GenBank/DDBJ databases">
        <title>Sphingobacterium sp. M46 Genome.</title>
        <authorList>
            <person name="Cheng J."/>
            <person name="Li Y."/>
        </authorList>
    </citation>
    <scope>NUCLEOTIDE SEQUENCE [LARGE SCALE GENOMIC DNA]</scope>
    <source>
        <strain evidence="1 2">M46</strain>
    </source>
</reference>
<protein>
    <submittedName>
        <fullName evidence="1">Uncharacterized protein</fullName>
    </submittedName>
</protein>
<dbReference type="EMBL" id="QCXX01000002">
    <property type="protein sequence ID" value="PUV25070.1"/>
    <property type="molecule type" value="Genomic_DNA"/>
</dbReference>
<dbReference type="Proteomes" id="UP000250831">
    <property type="component" value="Unassembled WGS sequence"/>
</dbReference>
<evidence type="ECO:0000313" key="2">
    <source>
        <dbReference type="Proteomes" id="UP000250831"/>
    </source>
</evidence>
<keyword evidence="2" id="KW-1185">Reference proteome</keyword>
<evidence type="ECO:0000313" key="1">
    <source>
        <dbReference type="EMBL" id="PUV25070.1"/>
    </source>
</evidence>
<gene>
    <name evidence="1" type="ORF">DCO56_09005</name>
</gene>
<organism evidence="1 2">
    <name type="scientific">Sphingobacterium athyrii</name>
    <dbReference type="NCBI Taxonomy" id="2152717"/>
    <lineage>
        <taxon>Bacteria</taxon>
        <taxon>Pseudomonadati</taxon>
        <taxon>Bacteroidota</taxon>
        <taxon>Sphingobacteriia</taxon>
        <taxon>Sphingobacteriales</taxon>
        <taxon>Sphingobacteriaceae</taxon>
        <taxon>Sphingobacterium</taxon>
    </lineage>
</organism>
<accession>A0A363NWF7</accession>
<dbReference type="AlphaFoldDB" id="A0A363NWF7"/>
<sequence>MMQSNNWFYLFKYIQQKKIFLLITLLTIFHHTSSAQKDPQLREALSIMTKASISGDIEGILSQTSPRIIESMGGIDQATKLTKELYSSLIKYGVKIDSMINYVDIDVSKIDGIAYCFIPQVLVMSMPEKGKMAITSANLLALKEGETKKWTFINFNKMDQEKINLFLPEFNGKVSLPQGLEKKTLVVQKEEVDKTVDHLMKLIDESVKKN</sequence>
<comment type="caution">
    <text evidence="1">The sequence shown here is derived from an EMBL/GenBank/DDBJ whole genome shotgun (WGS) entry which is preliminary data.</text>
</comment>
<name>A0A363NWF7_9SPHI</name>